<dbReference type="Pfam" id="PF00903">
    <property type="entry name" value="Glyoxalase"/>
    <property type="match status" value="1"/>
</dbReference>
<evidence type="ECO:0000313" key="3">
    <source>
        <dbReference type="Proteomes" id="UP000291613"/>
    </source>
</evidence>
<feature type="domain" description="VOC" evidence="1">
    <location>
        <begin position="6"/>
        <end position="128"/>
    </location>
</feature>
<dbReference type="CDD" id="cd07251">
    <property type="entry name" value="VOC_like"/>
    <property type="match status" value="1"/>
</dbReference>
<dbReference type="OrthoDB" id="9798430at2"/>
<name>A0A4Q9GGL4_9HYPH</name>
<organism evidence="2 3">
    <name type="scientific">Hansschlegelia quercus</name>
    <dbReference type="NCBI Taxonomy" id="2528245"/>
    <lineage>
        <taxon>Bacteria</taxon>
        <taxon>Pseudomonadati</taxon>
        <taxon>Pseudomonadota</taxon>
        <taxon>Alphaproteobacteria</taxon>
        <taxon>Hyphomicrobiales</taxon>
        <taxon>Methylopilaceae</taxon>
        <taxon>Hansschlegelia</taxon>
    </lineage>
</organism>
<evidence type="ECO:0000259" key="1">
    <source>
        <dbReference type="PROSITE" id="PS51819"/>
    </source>
</evidence>
<comment type="caution">
    <text evidence="2">The sequence shown here is derived from an EMBL/GenBank/DDBJ whole genome shotgun (WGS) entry which is preliminary data.</text>
</comment>
<dbReference type="Proteomes" id="UP000291613">
    <property type="component" value="Unassembled WGS sequence"/>
</dbReference>
<dbReference type="AlphaFoldDB" id="A0A4Q9GGL4"/>
<reference evidence="2 3" key="1">
    <citation type="submission" date="2019-02" db="EMBL/GenBank/DDBJ databases">
        <title>Hansschlegelia quercus sp. nov., a novel methylotrophic bacterium from buds of oak (Quercus robur L.).</title>
        <authorList>
            <person name="Agafonova N.V."/>
            <person name="Kaparullina E.N."/>
            <person name="Grouzdev D.S."/>
            <person name="Doronina N.V."/>
        </authorList>
    </citation>
    <scope>NUCLEOTIDE SEQUENCE [LARGE SCALE GENOMIC DNA]</scope>
    <source>
        <strain evidence="2 3">Dub</strain>
    </source>
</reference>
<accession>A0A4Q9GGL4</accession>
<dbReference type="InterPro" id="IPR004360">
    <property type="entry name" value="Glyas_Fos-R_dOase_dom"/>
</dbReference>
<dbReference type="SUPFAM" id="SSF54593">
    <property type="entry name" value="Glyoxalase/Bleomycin resistance protein/Dihydroxybiphenyl dioxygenase"/>
    <property type="match status" value="1"/>
</dbReference>
<dbReference type="RefSeq" id="WP_131003317.1">
    <property type="nucleotide sequence ID" value="NZ_JBHSZR010000007.1"/>
</dbReference>
<dbReference type="PANTHER" id="PTHR36503:SF1">
    <property type="entry name" value="BLR2520 PROTEIN"/>
    <property type="match status" value="1"/>
</dbReference>
<dbReference type="Gene3D" id="3.10.180.10">
    <property type="entry name" value="2,3-Dihydroxybiphenyl 1,2-Dioxygenase, domain 1"/>
    <property type="match status" value="1"/>
</dbReference>
<dbReference type="PANTHER" id="PTHR36503">
    <property type="entry name" value="BLR2520 PROTEIN"/>
    <property type="match status" value="1"/>
</dbReference>
<protein>
    <submittedName>
        <fullName evidence="2">VOC family protein</fullName>
    </submittedName>
</protein>
<proteinExistence type="predicted"/>
<gene>
    <name evidence="2" type="ORF">EYR15_09520</name>
</gene>
<sequence>MTPPLTLSLVTLGVADVARATAFYEALGLTRAAASSDAVSFFNTGGPVLALYGRDALAEDARVSAAGSGFPGVTLAWNLGSPAEVDEAMIRCAAAGGALVKPACKAFWGGYSGYIADLDGHLWEIAHNPGFPVDAAGRLRAPEKPEG</sequence>
<dbReference type="PROSITE" id="PS51819">
    <property type="entry name" value="VOC"/>
    <property type="match status" value="1"/>
</dbReference>
<dbReference type="InterPro" id="IPR029068">
    <property type="entry name" value="Glyas_Bleomycin-R_OHBP_Dase"/>
</dbReference>
<dbReference type="InterPro" id="IPR037523">
    <property type="entry name" value="VOC_core"/>
</dbReference>
<dbReference type="EMBL" id="SIUB01000004">
    <property type="protein sequence ID" value="TBN53259.1"/>
    <property type="molecule type" value="Genomic_DNA"/>
</dbReference>
<evidence type="ECO:0000313" key="2">
    <source>
        <dbReference type="EMBL" id="TBN53259.1"/>
    </source>
</evidence>
<keyword evidence="3" id="KW-1185">Reference proteome</keyword>